<sequence length="387" mass="42410">MKKIFNPASLATAALIIFTAVFMLTGCPNAFGGGDSAENIIIKYDAERISVYMRGANNTWDVIPPNTKVYAGRQLSFNIKNLPAGQQVDKWKVNGKEIQGNGYRINIADAVDEGTQKVITVTYTTKTAAPVIVKFDENAITVWGNGQQIQMGDTVYEGGQLSFRARNLPAGQQVDKWKVNGKEIQGNGYRINIADAVDEGSQKVITVTYTTKAAEAVVVKFDANTITVWGNEQQIQMGDTVYEGWQLSFNIKNLPAGQQVGKWKVNGKEIQGNGYRINVADAVDEGSQKVITVTYTTKAAEAVVVKFDETHINVGLNGTFIPTGHTVYEGGQLSFRVRNLPAGQQVDKWRVNTKEFKSRFYTINVADAVDEGTQKVITVTYTLKADG</sequence>
<proteinExistence type="predicted"/>
<dbReference type="Proteomes" id="UP000014541">
    <property type="component" value="Unassembled WGS sequence"/>
</dbReference>
<protein>
    <recommendedName>
        <fullName evidence="4">Bacterial repeat domain-containing protein</fullName>
    </recommendedName>
</protein>
<feature type="signal peptide" evidence="1">
    <location>
        <begin position="1"/>
        <end position="30"/>
    </location>
</feature>
<dbReference type="PROSITE" id="PS51257">
    <property type="entry name" value="PROKAR_LIPOPROTEIN"/>
    <property type="match status" value="1"/>
</dbReference>
<comment type="caution">
    <text evidence="2">The sequence shown here is derived from an EMBL/GenBank/DDBJ whole genome shotgun (WGS) entry which is preliminary data.</text>
</comment>
<dbReference type="PATRIC" id="fig|1125699.3.peg.475"/>
<reference evidence="2 3" key="1">
    <citation type="submission" date="2013-04" db="EMBL/GenBank/DDBJ databases">
        <title>The Genome Sequence of Treponema maltophilum ATCC 51939.</title>
        <authorList>
            <consortium name="The Broad Institute Genomics Platform"/>
            <person name="Earl A."/>
            <person name="Ward D."/>
            <person name="Feldgarden M."/>
            <person name="Gevers D."/>
            <person name="Leonetti C."/>
            <person name="Blanton J.M."/>
            <person name="Dewhirst F.E."/>
            <person name="Izard J."/>
            <person name="Walker B."/>
            <person name="Young S."/>
            <person name="Zeng Q."/>
            <person name="Gargeya S."/>
            <person name="Fitzgerald M."/>
            <person name="Haas B."/>
            <person name="Abouelleil A."/>
            <person name="Allen A.W."/>
            <person name="Alvarado L."/>
            <person name="Arachchi H.M."/>
            <person name="Berlin A.M."/>
            <person name="Chapman S.B."/>
            <person name="Gainer-Dewar J."/>
            <person name="Goldberg J."/>
            <person name="Griggs A."/>
            <person name="Gujja S."/>
            <person name="Hansen M."/>
            <person name="Howarth C."/>
            <person name="Imamovic A."/>
            <person name="Ireland A."/>
            <person name="Larimer J."/>
            <person name="McCowan C."/>
            <person name="Murphy C."/>
            <person name="Pearson M."/>
            <person name="Poon T.W."/>
            <person name="Priest M."/>
            <person name="Roberts A."/>
            <person name="Saif S."/>
            <person name="Shea T."/>
            <person name="Sisk P."/>
            <person name="Sykes S."/>
            <person name="Wortman J."/>
            <person name="Nusbaum C."/>
            <person name="Birren B."/>
        </authorList>
    </citation>
    <scope>NUCLEOTIDE SEQUENCE [LARGE SCALE GENOMIC DNA]</scope>
    <source>
        <strain evidence="2 3">ATCC 51939</strain>
    </source>
</reference>
<dbReference type="EMBL" id="ATFF01000002">
    <property type="protein sequence ID" value="EPF32468.1"/>
    <property type="molecule type" value="Genomic_DNA"/>
</dbReference>
<keyword evidence="3" id="KW-1185">Reference proteome</keyword>
<dbReference type="HOGENOM" id="CLU_713595_0_0_12"/>
<evidence type="ECO:0000313" key="3">
    <source>
        <dbReference type="Proteomes" id="UP000014541"/>
    </source>
</evidence>
<keyword evidence="1" id="KW-0732">Signal</keyword>
<accession>S3K2J8</accession>
<evidence type="ECO:0008006" key="4">
    <source>
        <dbReference type="Google" id="ProtNLM"/>
    </source>
</evidence>
<feature type="chain" id="PRO_5004511190" description="Bacterial repeat domain-containing protein" evidence="1">
    <location>
        <begin position="31"/>
        <end position="387"/>
    </location>
</feature>
<dbReference type="RefSeq" id="WP_016524765.1">
    <property type="nucleotide sequence ID" value="NZ_KE332518.1"/>
</dbReference>
<evidence type="ECO:0000313" key="2">
    <source>
        <dbReference type="EMBL" id="EPF32468.1"/>
    </source>
</evidence>
<dbReference type="AlphaFoldDB" id="S3K2J8"/>
<evidence type="ECO:0000256" key="1">
    <source>
        <dbReference type="SAM" id="SignalP"/>
    </source>
</evidence>
<dbReference type="OrthoDB" id="3268315at2"/>
<organism evidence="2 3">
    <name type="scientific">Treponema maltophilum ATCC 51939</name>
    <dbReference type="NCBI Taxonomy" id="1125699"/>
    <lineage>
        <taxon>Bacteria</taxon>
        <taxon>Pseudomonadati</taxon>
        <taxon>Spirochaetota</taxon>
        <taxon>Spirochaetia</taxon>
        <taxon>Spirochaetales</taxon>
        <taxon>Treponemataceae</taxon>
        <taxon>Treponema</taxon>
    </lineage>
</organism>
<gene>
    <name evidence="2" type="ORF">HMPREF9194_00467</name>
</gene>
<name>S3K2J8_TREMA</name>